<gene>
    <name evidence="1" type="ORF">SVUK_LOCUS16139</name>
</gene>
<dbReference type="Proteomes" id="UP000270094">
    <property type="component" value="Unassembled WGS sequence"/>
</dbReference>
<keyword evidence="2" id="KW-1185">Reference proteome</keyword>
<name>A0A3P7J766_STRVU</name>
<evidence type="ECO:0000313" key="1">
    <source>
        <dbReference type="EMBL" id="VDM81141.1"/>
    </source>
</evidence>
<dbReference type="OrthoDB" id="10621720at2759"/>
<dbReference type="EMBL" id="UYYB01111555">
    <property type="protein sequence ID" value="VDM81141.1"/>
    <property type="molecule type" value="Genomic_DNA"/>
</dbReference>
<protein>
    <submittedName>
        <fullName evidence="1">Uncharacterized protein</fullName>
    </submittedName>
</protein>
<proteinExistence type="predicted"/>
<reference evidence="1 2" key="1">
    <citation type="submission" date="2018-11" db="EMBL/GenBank/DDBJ databases">
        <authorList>
            <consortium name="Pathogen Informatics"/>
        </authorList>
    </citation>
    <scope>NUCLEOTIDE SEQUENCE [LARGE SCALE GENOMIC DNA]</scope>
</reference>
<accession>A0A3P7J766</accession>
<sequence>MVRIEKEEKFDDPVMLDHSCLPVERTRDKAERLCYKMFEPQRIFIAVDPVLAQNRRRYRNNVMGRAIKKTIQEIDMLHVPDEFLYFSDGALFLQLQEQDLHIYLSDEVPLMFTITRNKREQDYMVIFQQLREVSYVPTRSQKNCNSGLSLTSRWQQLTQRNECSLASPLRDVAGISAKPGLEKEIA</sequence>
<evidence type="ECO:0000313" key="2">
    <source>
        <dbReference type="Proteomes" id="UP000270094"/>
    </source>
</evidence>
<dbReference type="AlphaFoldDB" id="A0A3P7J766"/>
<organism evidence="1 2">
    <name type="scientific">Strongylus vulgaris</name>
    <name type="common">Blood worm</name>
    <dbReference type="NCBI Taxonomy" id="40348"/>
    <lineage>
        <taxon>Eukaryota</taxon>
        <taxon>Metazoa</taxon>
        <taxon>Ecdysozoa</taxon>
        <taxon>Nematoda</taxon>
        <taxon>Chromadorea</taxon>
        <taxon>Rhabditida</taxon>
        <taxon>Rhabditina</taxon>
        <taxon>Rhabditomorpha</taxon>
        <taxon>Strongyloidea</taxon>
        <taxon>Strongylidae</taxon>
        <taxon>Strongylus</taxon>
    </lineage>
</organism>